<sequence length="247" mass="26430">MATYVLVPGFWLGGWAWEEVARELRAGGHDVHQVTLTGLAERAAEAGPGTDLETHITDITALIEDADLRKVVLVAHSGGTNPVTGAADRLPDRVRRVVYVDCGPMPDGMAQLDFHEPAERAAVRHQIAAEGGGRWVPVPSFTPGGQEPGELAGLTPEHLAELRERGTPHPAAAAAQPLHRPARLPDHPRTLIACTFPVAAVEHLVAGGNPVFALMAGPEWTYRELPTGHWPMFSRPRELAALLAEAA</sequence>
<evidence type="ECO:0000259" key="1">
    <source>
        <dbReference type="Pfam" id="PF12697"/>
    </source>
</evidence>
<keyword evidence="3" id="KW-1185">Reference proteome</keyword>
<dbReference type="OrthoDB" id="9773549at2"/>
<evidence type="ECO:0000313" key="3">
    <source>
        <dbReference type="Proteomes" id="UP000251891"/>
    </source>
</evidence>
<keyword evidence="2" id="KW-0378">Hydrolase</keyword>
<feature type="domain" description="AB hydrolase-1" evidence="1">
    <location>
        <begin position="5"/>
        <end position="241"/>
    </location>
</feature>
<dbReference type="InterPro" id="IPR052897">
    <property type="entry name" value="Sec-Metab_Biosynth_Hydrolase"/>
</dbReference>
<dbReference type="SUPFAM" id="SSF53474">
    <property type="entry name" value="alpha/beta-Hydrolases"/>
    <property type="match status" value="1"/>
</dbReference>
<dbReference type="GO" id="GO:0016787">
    <property type="term" value="F:hydrolase activity"/>
    <property type="evidence" value="ECO:0007669"/>
    <property type="project" value="UniProtKB-KW"/>
</dbReference>
<dbReference type="Pfam" id="PF12697">
    <property type="entry name" value="Abhydrolase_6"/>
    <property type="match status" value="1"/>
</dbReference>
<reference evidence="2 3" key="1">
    <citation type="submission" date="2018-06" db="EMBL/GenBank/DDBJ databases">
        <title>Actinomadura craniellae sp. nov. isolated from marine sponge Craniella sp.</title>
        <authorList>
            <person name="Li L."/>
            <person name="Xu Q.H."/>
            <person name="Lin H.W."/>
            <person name="Lu Y.H."/>
        </authorList>
    </citation>
    <scope>NUCLEOTIDE SEQUENCE [LARGE SCALE GENOMIC DNA]</scope>
    <source>
        <strain evidence="2 3">LHW63021</strain>
    </source>
</reference>
<dbReference type="InterPro" id="IPR000073">
    <property type="entry name" value="AB_hydrolase_1"/>
</dbReference>
<dbReference type="InterPro" id="IPR029058">
    <property type="entry name" value="AB_hydrolase_fold"/>
</dbReference>
<dbReference type="EMBL" id="QLYX01000007">
    <property type="protein sequence ID" value="RAY14144.1"/>
    <property type="molecule type" value="Genomic_DNA"/>
</dbReference>
<proteinExistence type="predicted"/>
<dbReference type="PANTHER" id="PTHR37017">
    <property type="entry name" value="AB HYDROLASE-1 DOMAIN-CONTAINING PROTEIN-RELATED"/>
    <property type="match status" value="1"/>
</dbReference>
<dbReference type="RefSeq" id="WP_111869056.1">
    <property type="nucleotide sequence ID" value="NZ_QLYX01000007.1"/>
</dbReference>
<dbReference type="Gene3D" id="3.40.50.1820">
    <property type="entry name" value="alpha/beta hydrolase"/>
    <property type="match status" value="1"/>
</dbReference>
<accession>A0A365H4V8</accession>
<protein>
    <submittedName>
        <fullName evidence="2">Alpha/beta hydrolase</fullName>
    </submittedName>
</protein>
<organism evidence="2 3">
    <name type="scientific">Actinomadura craniellae</name>
    <dbReference type="NCBI Taxonomy" id="2231787"/>
    <lineage>
        <taxon>Bacteria</taxon>
        <taxon>Bacillati</taxon>
        <taxon>Actinomycetota</taxon>
        <taxon>Actinomycetes</taxon>
        <taxon>Streptosporangiales</taxon>
        <taxon>Thermomonosporaceae</taxon>
        <taxon>Actinomadura</taxon>
    </lineage>
</organism>
<evidence type="ECO:0000313" key="2">
    <source>
        <dbReference type="EMBL" id="RAY14144.1"/>
    </source>
</evidence>
<gene>
    <name evidence="2" type="ORF">DPM19_17900</name>
</gene>
<dbReference type="AlphaFoldDB" id="A0A365H4V8"/>
<dbReference type="PANTHER" id="PTHR37017:SF11">
    <property type="entry name" value="ESTERASE_LIPASE_THIOESTERASE DOMAIN-CONTAINING PROTEIN"/>
    <property type="match status" value="1"/>
</dbReference>
<dbReference type="Proteomes" id="UP000251891">
    <property type="component" value="Unassembled WGS sequence"/>
</dbReference>
<comment type="caution">
    <text evidence="2">The sequence shown here is derived from an EMBL/GenBank/DDBJ whole genome shotgun (WGS) entry which is preliminary data.</text>
</comment>
<name>A0A365H4V8_9ACTN</name>